<keyword evidence="3" id="KW-0862">Zinc</keyword>
<dbReference type="InterPro" id="IPR000433">
    <property type="entry name" value="Znf_ZZ"/>
</dbReference>
<keyword evidence="1" id="KW-0479">Metal-binding</keyword>
<dbReference type="SMART" id="SM00717">
    <property type="entry name" value="SANT"/>
    <property type="match status" value="1"/>
</dbReference>
<organism evidence="9 10">
    <name type="scientific">Tritrichomonas musculus</name>
    <dbReference type="NCBI Taxonomy" id="1915356"/>
    <lineage>
        <taxon>Eukaryota</taxon>
        <taxon>Metamonada</taxon>
        <taxon>Parabasalia</taxon>
        <taxon>Tritrichomonadida</taxon>
        <taxon>Tritrichomonadidae</taxon>
        <taxon>Tritrichomonas</taxon>
    </lineage>
</organism>
<feature type="domain" description="Myb-like" evidence="6">
    <location>
        <begin position="66"/>
        <end position="117"/>
    </location>
</feature>
<accession>A0ABR2JST8</accession>
<gene>
    <name evidence="9" type="ORF">M9Y10_044472</name>
</gene>
<protein>
    <submittedName>
        <fullName evidence="9">Transcriptional adapter 2-alpha</fullName>
    </submittedName>
</protein>
<dbReference type="Gene3D" id="1.10.10.10">
    <property type="entry name" value="Winged helix-like DNA-binding domain superfamily/Winged helix DNA-binding domain"/>
    <property type="match status" value="1"/>
</dbReference>
<dbReference type="SUPFAM" id="SSF46689">
    <property type="entry name" value="Homeodomain-like"/>
    <property type="match status" value="2"/>
</dbReference>
<dbReference type="PROSITE" id="PS50090">
    <property type="entry name" value="MYB_LIKE"/>
    <property type="match status" value="1"/>
</dbReference>
<sequence length="419" mass="48600">MDDNDTENNRIRIHHCSTCNREIIDENYIQCTFCKGFVQCLECFADGYEKDQHVKEHPVILMDPSTPPVFSKDWTIEEELILLNSIALCGIGNWENIANQIKTKNAIECETHYFSTYFETPTAPNPDTSQPPKSPIPLPPPAPFDTRPQESCPSDGHDRNLVLLNKREKTLPAEISGYMPKRHEFEEEFNEESEDLINGIEFTDDIDAKDFERYCKLLELYNSQVTERTIRTKVIEDWKIQYQKFKNLGGYTSKEKEIDAKILALAQFIGKEKTEKLAKSFHDLLRNDEIIESRQQWQKNGIQSHQEGFFLNKLEGYVKDSKVQDSDISKWNKVITEYIQSKSSATTDDEKFLTEREVDFCKSEDIQPPIYSAMKDLFVREYMARGGLTKSEALRMLPEMQKQGDLVYDHLLSVGWISD</sequence>
<dbReference type="EMBL" id="JAPFFF010000009">
    <property type="protein sequence ID" value="KAK8881836.1"/>
    <property type="molecule type" value="Genomic_DNA"/>
</dbReference>
<feature type="compositionally biased region" description="Pro residues" evidence="5">
    <location>
        <begin position="132"/>
        <end position="143"/>
    </location>
</feature>
<feature type="domain" description="SANT" evidence="8">
    <location>
        <begin position="69"/>
        <end position="121"/>
    </location>
</feature>
<dbReference type="Proteomes" id="UP001470230">
    <property type="component" value="Unassembled WGS sequence"/>
</dbReference>
<evidence type="ECO:0000313" key="9">
    <source>
        <dbReference type="EMBL" id="KAK8881836.1"/>
    </source>
</evidence>
<evidence type="ECO:0000256" key="2">
    <source>
        <dbReference type="ARBA" id="ARBA00022771"/>
    </source>
</evidence>
<dbReference type="Pfam" id="PF25299">
    <property type="entry name" value="ZZ_ADA2"/>
    <property type="match status" value="1"/>
</dbReference>
<dbReference type="InterPro" id="IPR055141">
    <property type="entry name" value="TADA2A_B-like_dom"/>
</dbReference>
<feature type="region of interest" description="Disordered" evidence="5">
    <location>
        <begin position="120"/>
        <end position="158"/>
    </location>
</feature>
<evidence type="ECO:0000256" key="1">
    <source>
        <dbReference type="ARBA" id="ARBA00022723"/>
    </source>
</evidence>
<dbReference type="PANTHER" id="PTHR12374:SF20">
    <property type="entry name" value="TRANSCRIPTIONAL ADAPTER 2-ALPHA"/>
    <property type="match status" value="1"/>
</dbReference>
<evidence type="ECO:0000256" key="4">
    <source>
        <dbReference type="PROSITE-ProRule" id="PRU00228"/>
    </source>
</evidence>
<reference evidence="9 10" key="1">
    <citation type="submission" date="2024-04" db="EMBL/GenBank/DDBJ databases">
        <title>Tritrichomonas musculus Genome.</title>
        <authorList>
            <person name="Alves-Ferreira E."/>
            <person name="Grigg M."/>
            <person name="Lorenzi H."/>
            <person name="Galac M."/>
        </authorList>
    </citation>
    <scope>NUCLEOTIDE SEQUENCE [LARGE SCALE GENOMIC DNA]</scope>
    <source>
        <strain evidence="9 10">EAF2021</strain>
    </source>
</reference>
<dbReference type="InterPro" id="IPR036388">
    <property type="entry name" value="WH-like_DNA-bd_sf"/>
</dbReference>
<name>A0ABR2JST8_9EUKA</name>
<dbReference type="Pfam" id="PF00249">
    <property type="entry name" value="Myb_DNA-binding"/>
    <property type="match status" value="1"/>
</dbReference>
<dbReference type="CDD" id="cd00167">
    <property type="entry name" value="SANT"/>
    <property type="match status" value="1"/>
</dbReference>
<dbReference type="Pfam" id="PF22941">
    <property type="entry name" value="TADA2A-like_3rd"/>
    <property type="match status" value="1"/>
</dbReference>
<dbReference type="InterPro" id="IPR001005">
    <property type="entry name" value="SANT/Myb"/>
</dbReference>
<keyword evidence="2 4" id="KW-0863">Zinc-finger</keyword>
<evidence type="ECO:0000256" key="5">
    <source>
        <dbReference type="SAM" id="MobiDB-lite"/>
    </source>
</evidence>
<feature type="domain" description="ZZ-type" evidence="7">
    <location>
        <begin position="11"/>
        <end position="67"/>
    </location>
</feature>
<dbReference type="InterPro" id="IPR043145">
    <property type="entry name" value="Znf_ZZ_sf"/>
</dbReference>
<dbReference type="Gene3D" id="3.30.60.90">
    <property type="match status" value="1"/>
</dbReference>
<keyword evidence="10" id="KW-1185">Reference proteome</keyword>
<evidence type="ECO:0000259" key="7">
    <source>
        <dbReference type="PROSITE" id="PS50135"/>
    </source>
</evidence>
<proteinExistence type="predicted"/>
<dbReference type="SUPFAM" id="SSF57850">
    <property type="entry name" value="RING/U-box"/>
    <property type="match status" value="1"/>
</dbReference>
<dbReference type="InterPro" id="IPR009057">
    <property type="entry name" value="Homeodomain-like_sf"/>
</dbReference>
<dbReference type="PROSITE" id="PS51293">
    <property type="entry name" value="SANT"/>
    <property type="match status" value="1"/>
</dbReference>
<dbReference type="PROSITE" id="PS50135">
    <property type="entry name" value="ZF_ZZ_2"/>
    <property type="match status" value="1"/>
</dbReference>
<evidence type="ECO:0000259" key="6">
    <source>
        <dbReference type="PROSITE" id="PS50090"/>
    </source>
</evidence>
<dbReference type="PANTHER" id="PTHR12374">
    <property type="entry name" value="TRANSCRIPTIONAL ADAPTOR 2 ADA2 -RELATED"/>
    <property type="match status" value="1"/>
</dbReference>
<comment type="caution">
    <text evidence="9">The sequence shown here is derived from an EMBL/GenBank/DDBJ whole genome shotgun (WGS) entry which is preliminary data.</text>
</comment>
<dbReference type="Gene3D" id="1.10.10.60">
    <property type="entry name" value="Homeodomain-like"/>
    <property type="match status" value="1"/>
</dbReference>
<evidence type="ECO:0000259" key="8">
    <source>
        <dbReference type="PROSITE" id="PS51293"/>
    </source>
</evidence>
<dbReference type="InterPro" id="IPR017884">
    <property type="entry name" value="SANT_dom"/>
</dbReference>
<evidence type="ECO:0000313" key="10">
    <source>
        <dbReference type="Proteomes" id="UP001470230"/>
    </source>
</evidence>
<evidence type="ECO:0000256" key="3">
    <source>
        <dbReference type="ARBA" id="ARBA00022833"/>
    </source>
</evidence>